<accession>A0A919MB02</accession>
<dbReference type="AlphaFoldDB" id="A0A919MB02"/>
<evidence type="ECO:0000313" key="3">
    <source>
        <dbReference type="Proteomes" id="UP000619479"/>
    </source>
</evidence>
<proteinExistence type="predicted"/>
<organism evidence="2 3">
    <name type="scientific">Actinoplanes cyaneus</name>
    <dbReference type="NCBI Taxonomy" id="52696"/>
    <lineage>
        <taxon>Bacteria</taxon>
        <taxon>Bacillati</taxon>
        <taxon>Actinomycetota</taxon>
        <taxon>Actinomycetes</taxon>
        <taxon>Micromonosporales</taxon>
        <taxon>Micromonosporaceae</taxon>
        <taxon>Actinoplanes</taxon>
    </lineage>
</organism>
<feature type="compositionally biased region" description="Low complexity" evidence="1">
    <location>
        <begin position="14"/>
        <end position="23"/>
    </location>
</feature>
<dbReference type="Proteomes" id="UP000619479">
    <property type="component" value="Unassembled WGS sequence"/>
</dbReference>
<reference evidence="2" key="1">
    <citation type="submission" date="2021-01" db="EMBL/GenBank/DDBJ databases">
        <title>Whole genome shotgun sequence of Actinoplanes cyaneus NBRC 14990.</title>
        <authorList>
            <person name="Komaki H."/>
            <person name="Tamura T."/>
        </authorList>
    </citation>
    <scope>NUCLEOTIDE SEQUENCE</scope>
    <source>
        <strain evidence="2">NBRC 14990</strain>
    </source>
</reference>
<keyword evidence="3" id="KW-1185">Reference proteome</keyword>
<sequence>MAEPERRRRRVRLSSEASAAPEEPVIPVPAPPATPPVPSAPIPGPPVPAAPAPTAPVPAAPVPAAPPVPAPPVASTAPPVPAVPTAPPVPGPAPKSFARPAKRPAPTAGGNTEDREAERGLRGLVGSGSSQVSVGAALRARDACRPSEADLAAAERDLVIVRRNWLPREDLPRR</sequence>
<feature type="compositionally biased region" description="Basic and acidic residues" evidence="1">
    <location>
        <begin position="112"/>
        <end position="121"/>
    </location>
</feature>
<evidence type="ECO:0000313" key="2">
    <source>
        <dbReference type="EMBL" id="GID64596.1"/>
    </source>
</evidence>
<feature type="region of interest" description="Disordered" evidence="1">
    <location>
        <begin position="1"/>
        <end position="143"/>
    </location>
</feature>
<feature type="compositionally biased region" description="Low complexity" evidence="1">
    <location>
        <begin position="122"/>
        <end position="138"/>
    </location>
</feature>
<comment type="caution">
    <text evidence="2">The sequence shown here is derived from an EMBL/GenBank/DDBJ whole genome shotgun (WGS) entry which is preliminary data.</text>
</comment>
<evidence type="ECO:0000256" key="1">
    <source>
        <dbReference type="SAM" id="MobiDB-lite"/>
    </source>
</evidence>
<name>A0A919MB02_9ACTN</name>
<dbReference type="EMBL" id="BOMH01000017">
    <property type="protein sequence ID" value="GID64596.1"/>
    <property type="molecule type" value="Genomic_DNA"/>
</dbReference>
<protein>
    <submittedName>
        <fullName evidence="2">Uncharacterized protein</fullName>
    </submittedName>
</protein>
<gene>
    <name evidence="2" type="ORF">Acy02nite_24770</name>
</gene>
<feature type="compositionally biased region" description="Pro residues" evidence="1">
    <location>
        <begin position="24"/>
        <end position="93"/>
    </location>
</feature>